<protein>
    <submittedName>
        <fullName evidence="7">MFS transporter</fullName>
    </submittedName>
</protein>
<evidence type="ECO:0000256" key="4">
    <source>
        <dbReference type="ARBA" id="ARBA00023136"/>
    </source>
</evidence>
<dbReference type="OrthoDB" id="4686510at2"/>
<feature type="domain" description="Major facilitator superfamily (MFS) profile" evidence="6">
    <location>
        <begin position="1"/>
        <end position="393"/>
    </location>
</feature>
<feature type="transmembrane region" description="Helical" evidence="5">
    <location>
        <begin position="50"/>
        <end position="71"/>
    </location>
</feature>
<dbReference type="PANTHER" id="PTHR23542:SF1">
    <property type="entry name" value="MAJOR FACILITATOR SUPERFAMILY (MFS) PROFILE DOMAIN-CONTAINING PROTEIN"/>
    <property type="match status" value="1"/>
</dbReference>
<evidence type="ECO:0000256" key="2">
    <source>
        <dbReference type="ARBA" id="ARBA00022692"/>
    </source>
</evidence>
<dbReference type="Pfam" id="PF07690">
    <property type="entry name" value="MFS_1"/>
    <property type="match status" value="1"/>
</dbReference>
<dbReference type="Gene3D" id="1.20.1250.20">
    <property type="entry name" value="MFS general substrate transporter like domains"/>
    <property type="match status" value="2"/>
</dbReference>
<feature type="transmembrane region" description="Helical" evidence="5">
    <location>
        <begin position="111"/>
        <end position="131"/>
    </location>
</feature>
<feature type="transmembrane region" description="Helical" evidence="5">
    <location>
        <begin position="173"/>
        <end position="191"/>
    </location>
</feature>
<keyword evidence="3 5" id="KW-1133">Transmembrane helix</keyword>
<dbReference type="PANTHER" id="PTHR23542">
    <property type="match status" value="1"/>
</dbReference>
<dbReference type="InterPro" id="IPR020846">
    <property type="entry name" value="MFS_dom"/>
</dbReference>
<keyword evidence="2 5" id="KW-0812">Transmembrane</keyword>
<evidence type="ECO:0000256" key="1">
    <source>
        <dbReference type="ARBA" id="ARBA00004651"/>
    </source>
</evidence>
<dbReference type="InterPro" id="IPR036259">
    <property type="entry name" value="MFS_trans_sf"/>
</dbReference>
<keyword evidence="8" id="KW-1185">Reference proteome</keyword>
<dbReference type="GO" id="GO:0005886">
    <property type="term" value="C:plasma membrane"/>
    <property type="evidence" value="ECO:0007669"/>
    <property type="project" value="UniProtKB-SubCell"/>
</dbReference>
<proteinExistence type="predicted"/>
<evidence type="ECO:0000256" key="3">
    <source>
        <dbReference type="ARBA" id="ARBA00022989"/>
    </source>
</evidence>
<dbReference type="GO" id="GO:0022857">
    <property type="term" value="F:transmembrane transporter activity"/>
    <property type="evidence" value="ECO:0007669"/>
    <property type="project" value="InterPro"/>
</dbReference>
<accession>A0A4R4Q0K9</accession>
<dbReference type="Proteomes" id="UP000295075">
    <property type="component" value="Unassembled WGS sequence"/>
</dbReference>
<feature type="transmembrane region" description="Helical" evidence="5">
    <location>
        <begin position="339"/>
        <end position="362"/>
    </location>
</feature>
<dbReference type="EMBL" id="SMKA01000077">
    <property type="protein sequence ID" value="TDC28438.1"/>
    <property type="molecule type" value="Genomic_DNA"/>
</dbReference>
<reference evidence="7 8" key="1">
    <citation type="submission" date="2019-03" db="EMBL/GenBank/DDBJ databases">
        <title>Draft genome sequences of novel Actinobacteria.</title>
        <authorList>
            <person name="Sahin N."/>
            <person name="Ay H."/>
            <person name="Saygin H."/>
        </authorList>
    </citation>
    <scope>NUCLEOTIDE SEQUENCE [LARGE SCALE GENOMIC DNA]</scope>
    <source>
        <strain evidence="7 8">JCM 30547</strain>
    </source>
</reference>
<dbReference type="AlphaFoldDB" id="A0A4R4Q0K9"/>
<organism evidence="7 8">
    <name type="scientific">Kribbella albertanoniae</name>
    <dbReference type="NCBI Taxonomy" id="1266829"/>
    <lineage>
        <taxon>Bacteria</taxon>
        <taxon>Bacillati</taxon>
        <taxon>Actinomycetota</taxon>
        <taxon>Actinomycetes</taxon>
        <taxon>Propionibacteriales</taxon>
        <taxon>Kribbellaceae</taxon>
        <taxon>Kribbella</taxon>
    </lineage>
</organism>
<feature type="transmembrane region" description="Helical" evidence="5">
    <location>
        <begin position="369"/>
        <end position="388"/>
    </location>
</feature>
<feature type="transmembrane region" description="Helical" evidence="5">
    <location>
        <begin position="286"/>
        <end position="319"/>
    </location>
</feature>
<feature type="transmembrane region" description="Helical" evidence="5">
    <location>
        <begin position="249"/>
        <end position="274"/>
    </location>
</feature>
<sequence length="405" mass="42008">MNPMDLTAYRDLWRTPGVMTLLAAALTARMPVMATMVPLAFLAKDASGNFGWAGVVAGAYSIGTAVASVVWARMADRRGARKVVIITGMAWALMMAVTALLPYSWFRVLPVAAALAGLCVAPVASTSRAAWPRLVQGGRLRVLYALDASATELLFVIGPMLGAVIVSLASPRAGLLACAILAAAAIWWFGLKQQSTAIKEAVGSRRVTARELLWHRHRLSLVIAFACMVTGFAAMSLGIVAFADEHGNRLIAGVLETVAALGSLIGGLVGGALPGGRDSYVWKRMLVFTVLIAGCFFATASVVALAIGLFASGCLIAPTVGALYERLGELTPAAARTEMFGWVLSGGMLGSAAGSAVGGVVVETFGVRYAWALMAVLGVLGTVAVLRVPPHRPADSTLESAPVAA</sequence>
<dbReference type="PROSITE" id="PS50850">
    <property type="entry name" value="MFS"/>
    <property type="match status" value="1"/>
</dbReference>
<comment type="caution">
    <text evidence="7">The sequence shown here is derived from an EMBL/GenBank/DDBJ whole genome shotgun (WGS) entry which is preliminary data.</text>
</comment>
<evidence type="ECO:0000313" key="8">
    <source>
        <dbReference type="Proteomes" id="UP000295075"/>
    </source>
</evidence>
<evidence type="ECO:0000313" key="7">
    <source>
        <dbReference type="EMBL" id="TDC28438.1"/>
    </source>
</evidence>
<feature type="transmembrane region" description="Helical" evidence="5">
    <location>
        <begin position="143"/>
        <end position="167"/>
    </location>
</feature>
<feature type="transmembrane region" description="Helical" evidence="5">
    <location>
        <begin position="83"/>
        <end position="105"/>
    </location>
</feature>
<feature type="transmembrane region" description="Helical" evidence="5">
    <location>
        <begin position="219"/>
        <end position="243"/>
    </location>
</feature>
<name>A0A4R4Q0K9_9ACTN</name>
<dbReference type="InterPro" id="IPR011701">
    <property type="entry name" value="MFS"/>
</dbReference>
<evidence type="ECO:0000256" key="5">
    <source>
        <dbReference type="SAM" id="Phobius"/>
    </source>
</evidence>
<evidence type="ECO:0000259" key="6">
    <source>
        <dbReference type="PROSITE" id="PS50850"/>
    </source>
</evidence>
<comment type="subcellular location">
    <subcellularLocation>
        <location evidence="1">Cell membrane</location>
        <topology evidence="1">Multi-pass membrane protein</topology>
    </subcellularLocation>
</comment>
<gene>
    <name evidence="7" type="ORF">E1261_18555</name>
</gene>
<dbReference type="SUPFAM" id="SSF103473">
    <property type="entry name" value="MFS general substrate transporter"/>
    <property type="match status" value="1"/>
</dbReference>
<keyword evidence="4 5" id="KW-0472">Membrane</keyword>